<evidence type="ECO:0000256" key="4">
    <source>
        <dbReference type="RuleBase" id="RU361214"/>
    </source>
</evidence>
<sequence length="611" mass="67403">MSSHNKEEKLLQIVHNFFLKSANIISQSRSLNGTLSETSTKINKWFNIETQDTLKDDLKLWRNSDSTLPPMVIEVYLDLRELSSKQSLVLNDENHNSWNINTKKSEIVLERWLIELDSDFMDNFDEELPVLYKKLIITFRYLFTITRLLPTHKLLQSLVKSKLTNSPLKIGTRLLDGNRSIISKGRIGLSKPIISTTKDHLIQKLITPVATSMGSLKISVSYRKHYEFQINDNEETLSHIFSHIDSTRHSHTPSFTQTSNTNTTSINPAATIKKVFKSGNISPPSTSPNLTRNESNASIAQALKIQRSGSVGAVVSGQSSSIPKSITSSIGSTHGLPTANELSSSGGTPKYSSSFGKVARRSSLRRSSSVERTLPNVGGSSTSSNPKVEDNLKDFLKLMDSKPDLRLNYKMSVQDSLGKFQMMRSRNDLISESLSASVYSKSTSPPSNPPQSLQIVPSSQQQHTIQKQGESISPSQSPHSRHLSVSPNHYLPLITSRLSEANSSDESLLLGNSSAKIASVPITRIASSSPSSTVSRRMSFSVGPSNPTIAATQTHAKLHKPLNSDTNTKANSNSDNNNNNHNSNSNINNTNTEDDDDDLLFTMSDMNFNCK</sequence>
<protein>
    <recommendedName>
        <fullName evidence="2 4">Autophagy-related protein 13</fullName>
    </recommendedName>
</protein>
<dbReference type="OrthoDB" id="70161at2759"/>
<dbReference type="InterPro" id="IPR040182">
    <property type="entry name" value="ATG13"/>
</dbReference>
<feature type="domain" description="Autophagy-related protein 13 N-terminal" evidence="6">
    <location>
        <begin position="14"/>
        <end position="228"/>
    </location>
</feature>
<reference evidence="7" key="2">
    <citation type="submission" date="2021-01" db="EMBL/GenBank/DDBJ databases">
        <authorList>
            <person name="Schikora-Tamarit M.A."/>
        </authorList>
    </citation>
    <scope>NUCLEOTIDE SEQUENCE</scope>
    <source>
        <strain evidence="7">CBS6341</strain>
    </source>
</reference>
<dbReference type="GO" id="GO:1990316">
    <property type="term" value="C:Atg1/ULK1 kinase complex"/>
    <property type="evidence" value="ECO:0007669"/>
    <property type="project" value="InterPro"/>
</dbReference>
<evidence type="ECO:0000259" key="6">
    <source>
        <dbReference type="Pfam" id="PF10033"/>
    </source>
</evidence>
<dbReference type="Gene3D" id="6.10.140.1900">
    <property type="match status" value="1"/>
</dbReference>
<dbReference type="PANTHER" id="PTHR13430">
    <property type="match status" value="1"/>
</dbReference>
<dbReference type="Pfam" id="PF10033">
    <property type="entry name" value="ATG13"/>
    <property type="match status" value="1"/>
</dbReference>
<dbReference type="AlphaFoldDB" id="A0A9P8P7D5"/>
<comment type="caution">
    <text evidence="7">The sequence shown here is derived from an EMBL/GenBank/DDBJ whole genome shotgun (WGS) entry which is preliminary data.</text>
</comment>
<dbReference type="PANTHER" id="PTHR13430:SF4">
    <property type="entry name" value="AUTOPHAGY-RELATED PROTEIN 13"/>
    <property type="match status" value="1"/>
</dbReference>
<evidence type="ECO:0000256" key="5">
    <source>
        <dbReference type="SAM" id="MobiDB-lite"/>
    </source>
</evidence>
<dbReference type="Gene3D" id="3.30.900.10">
    <property type="entry name" value="HORMA domain"/>
    <property type="match status" value="1"/>
</dbReference>
<accession>A0A9P8P7D5</accession>
<feature type="compositionally biased region" description="Low complexity" evidence="5">
    <location>
        <begin position="563"/>
        <end position="591"/>
    </location>
</feature>
<evidence type="ECO:0000313" key="8">
    <source>
        <dbReference type="Proteomes" id="UP000769528"/>
    </source>
</evidence>
<dbReference type="GO" id="GO:0034727">
    <property type="term" value="P:piecemeal microautophagy of the nucleus"/>
    <property type="evidence" value="ECO:0007669"/>
    <property type="project" value="TreeGrafter"/>
</dbReference>
<feature type="region of interest" description="Disordered" evidence="5">
    <location>
        <begin position="316"/>
        <end position="388"/>
    </location>
</feature>
<feature type="compositionally biased region" description="Low complexity" evidence="5">
    <location>
        <begin position="316"/>
        <end position="333"/>
    </location>
</feature>
<keyword evidence="3 4" id="KW-0072">Autophagy</keyword>
<dbReference type="GO" id="GO:0005829">
    <property type="term" value="C:cytosol"/>
    <property type="evidence" value="ECO:0007669"/>
    <property type="project" value="TreeGrafter"/>
</dbReference>
<dbReference type="GO" id="GO:0000423">
    <property type="term" value="P:mitophagy"/>
    <property type="evidence" value="ECO:0007669"/>
    <property type="project" value="TreeGrafter"/>
</dbReference>
<dbReference type="InterPro" id="IPR036570">
    <property type="entry name" value="HORMA_dom_sf"/>
</dbReference>
<dbReference type="InterPro" id="IPR018731">
    <property type="entry name" value="Atg13_N"/>
</dbReference>
<dbReference type="Proteomes" id="UP000769528">
    <property type="component" value="Unassembled WGS sequence"/>
</dbReference>
<feature type="compositionally biased region" description="Low complexity" evidence="5">
    <location>
        <begin position="526"/>
        <end position="541"/>
    </location>
</feature>
<proteinExistence type="inferred from homology"/>
<feature type="compositionally biased region" description="Polar residues" evidence="5">
    <location>
        <begin position="542"/>
        <end position="555"/>
    </location>
</feature>
<organism evidence="7 8">
    <name type="scientific">Wickerhamomyces mucosus</name>
    <dbReference type="NCBI Taxonomy" id="1378264"/>
    <lineage>
        <taxon>Eukaryota</taxon>
        <taxon>Fungi</taxon>
        <taxon>Dikarya</taxon>
        <taxon>Ascomycota</taxon>
        <taxon>Saccharomycotina</taxon>
        <taxon>Saccharomycetes</taxon>
        <taxon>Phaffomycetales</taxon>
        <taxon>Wickerhamomycetaceae</taxon>
        <taxon>Wickerhamomyces</taxon>
    </lineage>
</organism>
<dbReference type="EMBL" id="JAEUBF010001406">
    <property type="protein sequence ID" value="KAH3666667.1"/>
    <property type="molecule type" value="Genomic_DNA"/>
</dbReference>
<feature type="region of interest" description="Disordered" evidence="5">
    <location>
        <begin position="437"/>
        <end position="486"/>
    </location>
</feature>
<evidence type="ECO:0000256" key="1">
    <source>
        <dbReference type="ARBA" id="ARBA00005246"/>
    </source>
</evidence>
<name>A0A9P8P7D5_9ASCO</name>
<evidence type="ECO:0000256" key="2">
    <source>
        <dbReference type="ARBA" id="ARBA00013801"/>
    </source>
</evidence>
<reference evidence="7" key="1">
    <citation type="journal article" date="2021" name="Open Biol.">
        <title>Shared evolutionary footprints suggest mitochondrial oxidative damage underlies multiple complex I losses in fungi.</title>
        <authorList>
            <person name="Schikora-Tamarit M.A."/>
            <person name="Marcet-Houben M."/>
            <person name="Nosek J."/>
            <person name="Gabaldon T."/>
        </authorList>
    </citation>
    <scope>NUCLEOTIDE SEQUENCE</scope>
    <source>
        <strain evidence="7">CBS6341</strain>
    </source>
</reference>
<evidence type="ECO:0000256" key="3">
    <source>
        <dbReference type="ARBA" id="ARBA00023006"/>
    </source>
</evidence>
<feature type="compositionally biased region" description="Low complexity" evidence="5">
    <location>
        <begin position="343"/>
        <end position="354"/>
    </location>
</feature>
<comment type="similarity">
    <text evidence="1 4">Belongs to the ATG13 family. Fungi subfamily.</text>
</comment>
<dbReference type="GO" id="GO:0000407">
    <property type="term" value="C:phagophore assembly site"/>
    <property type="evidence" value="ECO:0007669"/>
    <property type="project" value="TreeGrafter"/>
</dbReference>
<feature type="region of interest" description="Disordered" evidence="5">
    <location>
        <begin position="526"/>
        <end position="598"/>
    </location>
</feature>
<evidence type="ECO:0000313" key="7">
    <source>
        <dbReference type="EMBL" id="KAH3666667.1"/>
    </source>
</evidence>
<dbReference type="GO" id="GO:0034497">
    <property type="term" value="P:protein localization to phagophore assembly site"/>
    <property type="evidence" value="ECO:0007669"/>
    <property type="project" value="TreeGrafter"/>
</dbReference>
<keyword evidence="8" id="KW-1185">Reference proteome</keyword>
<gene>
    <name evidence="7" type="ORF">WICMUC_005484</name>
</gene>